<dbReference type="PATRIC" id="fig|233150.7.peg.561"/>
<feature type="compositionally biased region" description="Acidic residues" evidence="2">
    <location>
        <begin position="1787"/>
        <end position="1818"/>
    </location>
</feature>
<feature type="coiled-coil region" evidence="1">
    <location>
        <begin position="1033"/>
        <end position="1115"/>
    </location>
</feature>
<evidence type="ECO:0000256" key="1">
    <source>
        <dbReference type="SAM" id="Coils"/>
    </source>
</evidence>
<feature type="domain" description="Enriched in aromatic and glycine residues box" evidence="3">
    <location>
        <begin position="971"/>
        <end position="1004"/>
    </location>
</feature>
<feature type="region of interest" description="Disordered" evidence="2">
    <location>
        <begin position="1782"/>
        <end position="1818"/>
    </location>
</feature>
<dbReference type="Gene3D" id="3.30.70.3600">
    <property type="match status" value="9"/>
</dbReference>
<sequence>MRNMVEKKKPEKKSIKNKSAHDNEPASISLDGNSKKKVSKKGLESLNYSDYYKKYLESKKDDFELLAKKTSIDTIKDKEAIKDEIKAEAFYAESALDYTKEMKDESYSDHFKEMKDIDKKNVVISNEMKHDNKKEEEGEFVVRNQYHPSFNHVVEANHYDDLPDFDVDSSSLNFDLNKSNKVNKPSKQKLASPLNNNLDRFSNERFNQPIPSRMYIPKGYVRPMNLYGRPPFNPYFNPYFVPPYYYPPMHPGFARPNANPYQQPPYLNQQPPYFNQQQKELFPQQNSYTEQLLDFDPFATTTELVPVNNYNVITPNQNDLVVVNKKQSELSHIISSFNKRMKEQLRIVSKQNEMIERLQTKVIELTEEKTTALIGEARLSTEDFLPTTQHNFESVVADTSSQEAKPEVEVVAKVVQKPAEVEVITNIYDIESDDPVVDILSLEADDLINTENLDQELAAFEEFDATSLDDQLDLSLLDDDITNTIQPQIKYELPVAPEDVKSEEPVADKGAQFDLEIDLEVPGLEDSQEIYTPNQLLDLAKEQPEGIKNSIVPTKVMDEMFGDKQKSDPARRFWEAYVGNSEYGFYNNKTWNWKGKFSKLQKWIPFTSDEEVPFYGTKHVILSSIKASERKKLWKELIDDPVYGHFEGSSKVWIWHGVFDQELNWIPDPTHDFKTEEEVLVEKQKQSFPKKKDVSKKTNAPKVLKTNEITPDSDLHKMLLDDPRYKKHIGNVEYGYYDNDGVWIWTGTFDDNGEFKPDKVDLEVISDNLQSESNFSTLFDSWKKNNQNNLEYEIESKRFKTVKPKVVYVNEQEQPDDHHVEEEQLARSKATKNELIKKSKYEKPTDEDLGILTYDKSKIHDDQIVDASVLEGSSAQQAPFWLEFVGNEEYGHYNAKGNWIFDGYFDEQYEFVSTRVQEEVKQPTSGVSKTSILDDHANLDEYFKPASKEEILSYTPKAKKTEPVVEKVEEEFFTKFIGDKNYGYYNDKNVWVWSGYFNEYDQFVPDEAPKNNKLLDEIVSLAAEQQKEQDLLKAKVESELAAKQQAVQEQIQRELELRDQFLREQQAKEEALKLREQSLNEKAIRLKEEILKLKLQSLKNQEEAKKQALKEQEFAEQFKQIKATKFIKPNKDNYKSIHQFVGGLSELSQIPTKPVEFAQPTLKTAEFKFEPSVVEEKVEFVVKDKLIDSVDAIVVDTKEVELPAEQFSADQFSQQPQAKPQFDFKEELVLTEIIPAIVSEEISTPVVEISKPDLFTKQELDLSNVEVKLADQASDSEVVSVDLSSVELADSQFSLAQDQVEPVVVIEQRAHEEVVLSEPVVEFEQVQLEELDVVPLVEEQPEFVKVVEQPAPEVEVQEQPVQEVVHEEVLEVVEVVEHPAPEVEVQAEEVVEEQPVKEVVELVEEPTHEETVEHPAPQVEEVFEEQPVQEQVHEVVDEPVHEEVVEEHPAPEVEAESVDEEVEFWEQYVGDEHYGHYDENEEWIWDGYFDENQNFFRNDEGFDQPEEVELASNVEDDHLVPSSEDLSEYPEEVVQEDEITEDEQPEPEIIDFSANAKSHEEVEAQQPAEEFLQEVEAQPEEEAEEVEFWEQYVGNEDYGHYDENEEWIWDGYFDEDNNFFRNEDGEQTDQPEEVEHVEEPVVAEEETLPTQAVEFDDQAELEEISEDDQPEPEIVDFSGSSESEQEVHQEPAVEEEVEPAHEEAVAEEEPVVEQESVAEEQPEVEPQPAVEEEVHEEEPAVEEPAEEAEFWEQYVGDEHYGHYDQDGEWVWAGYFDEDNNFIKNEDEAVADEEPVSEESEEAESTQEEAASEGIEEVEVEGEHYIYADENGEINFDNYIGNENFGYYLEDGEWEWYEGDFDEKGNWFVYVQGEPEEVNVEEDIPALKGVDTESVDADDWLSQFDEDAASAIFENEESDEDLDDDFGLLSGKKKNKKAKKANK</sequence>
<organism evidence="4 5">
    <name type="scientific">Mycoplasmoides gallisepticum (strain R(low / passage 15 / clone 2))</name>
    <name type="common">Mycoplasma gallisepticum</name>
    <dbReference type="NCBI Taxonomy" id="710127"/>
    <lineage>
        <taxon>Bacteria</taxon>
        <taxon>Bacillati</taxon>
        <taxon>Mycoplasmatota</taxon>
        <taxon>Mycoplasmoidales</taxon>
        <taxon>Mycoplasmoidaceae</taxon>
        <taxon>Mycoplasmoides</taxon>
    </lineage>
</organism>
<reference evidence="4 5" key="1">
    <citation type="journal article" date="2003" name="Microbiology">
        <title>The complete genome sequence of the avian pathogen Mycoplasma gallisepticum strain R(low).</title>
        <authorList>
            <person name="Papazisi L."/>
            <person name="Gorton T.S."/>
            <person name="Kutish G."/>
            <person name="Markham P.F."/>
            <person name="Browning G.F."/>
            <person name="Nguyen D.K."/>
            <person name="Swartzell S."/>
            <person name="Madan A."/>
            <person name="Mahairas G."/>
            <person name="Geary S.J."/>
        </authorList>
    </citation>
    <scope>NUCLEOTIDE SEQUENCE [LARGE SCALE GENOMIC DNA]</scope>
    <source>
        <strain evidence="5">R(low / passage 15 / clone 2)</strain>
    </source>
</reference>
<feature type="compositionally biased region" description="Acidic residues" evidence="2">
    <location>
        <begin position="1913"/>
        <end position="1925"/>
    </location>
</feature>
<feature type="region of interest" description="Disordered" evidence="2">
    <location>
        <begin position="178"/>
        <end position="203"/>
    </location>
</feature>
<feature type="region of interest" description="Disordered" evidence="2">
    <location>
        <begin position="1"/>
        <end position="39"/>
    </location>
</feature>
<dbReference type="HOGENOM" id="CLU_234963_0_0_14"/>
<name>Q7NAY2_MYCGA</name>
<keyword evidence="1" id="KW-0175">Coiled coil</keyword>
<feature type="compositionally biased region" description="Basic residues" evidence="2">
    <location>
        <begin position="1930"/>
        <end position="1942"/>
    </location>
</feature>
<accession>Q7NAY2</accession>
<feature type="compositionally biased region" description="Acidic residues" evidence="2">
    <location>
        <begin position="1705"/>
        <end position="1723"/>
    </location>
</feature>
<dbReference type="OrthoDB" id="401459at2"/>
<evidence type="ECO:0000313" key="4">
    <source>
        <dbReference type="EMBL" id="AAP56853.1"/>
    </source>
</evidence>
<feature type="coiled-coil region" evidence="1">
    <location>
        <begin position="338"/>
        <end position="368"/>
    </location>
</feature>
<dbReference type="RefSeq" id="WP_011113752.1">
    <property type="nucleotide sequence ID" value="NC_004829.2"/>
</dbReference>
<protein>
    <submittedName>
        <fullName evidence="4">Cytadherence-associated protein</fullName>
    </submittedName>
</protein>
<dbReference type="KEGG" id="mga:MGA_0205"/>
<feature type="region of interest" description="Disordered" evidence="2">
    <location>
        <begin position="1913"/>
        <end position="1942"/>
    </location>
</feature>
<feature type="domain" description="Enriched in aromatic and glycine residues box" evidence="3">
    <location>
        <begin position="724"/>
        <end position="755"/>
    </location>
</feature>
<feature type="domain" description="Enriched in aromatic and glycine residues box" evidence="3">
    <location>
        <begin position="572"/>
        <end position="604"/>
    </location>
</feature>
<proteinExistence type="predicted"/>
<feature type="compositionally biased region" description="Polar residues" evidence="2">
    <location>
        <begin position="193"/>
        <end position="203"/>
    </location>
</feature>
<dbReference type="Proteomes" id="UP000001418">
    <property type="component" value="Chromosome"/>
</dbReference>
<feature type="domain" description="Enriched in aromatic and glycine residues box" evidence="3">
    <location>
        <begin position="1587"/>
        <end position="1620"/>
    </location>
</feature>
<feature type="compositionally biased region" description="Basic and acidic residues" evidence="2">
    <location>
        <begin position="1"/>
        <end position="24"/>
    </location>
</feature>
<evidence type="ECO:0000313" key="5">
    <source>
        <dbReference type="Proteomes" id="UP000001418"/>
    </source>
</evidence>
<feature type="domain" description="Enriched in aromatic and glycine residues box" evidence="3">
    <location>
        <begin position="633"/>
        <end position="666"/>
    </location>
</feature>
<dbReference type="InterPro" id="IPR022466">
    <property type="entry name" value="EAGR_box"/>
</dbReference>
<feature type="domain" description="Enriched in aromatic and glycine residues box" evidence="3">
    <location>
        <begin position="879"/>
        <end position="912"/>
    </location>
</feature>
<feature type="domain" description="Enriched in aromatic and glycine residues box" evidence="3">
    <location>
        <begin position="1749"/>
        <end position="1782"/>
    </location>
</feature>
<feature type="domain" description="Enriched in aromatic and glycine residues box" evidence="3">
    <location>
        <begin position="1834"/>
        <end position="1867"/>
    </location>
</feature>
<evidence type="ECO:0000256" key="2">
    <source>
        <dbReference type="SAM" id="MobiDB-lite"/>
    </source>
</evidence>
<feature type="domain" description="Enriched in aromatic and glycine residues box" evidence="3">
    <location>
        <begin position="1463"/>
        <end position="1496"/>
    </location>
</feature>
<evidence type="ECO:0000259" key="3">
    <source>
        <dbReference type="Pfam" id="PF16713"/>
    </source>
</evidence>
<keyword evidence="5" id="KW-1185">Reference proteome</keyword>
<dbReference type="EMBL" id="AE015450">
    <property type="protein sequence ID" value="AAP56853.1"/>
    <property type="molecule type" value="Genomic_DNA"/>
</dbReference>
<dbReference type="Pfam" id="PF16713">
    <property type="entry name" value="EAGR_box"/>
    <property type="match status" value="9"/>
</dbReference>
<feature type="compositionally biased region" description="Acidic residues" evidence="2">
    <location>
        <begin position="1654"/>
        <end position="1674"/>
    </location>
</feature>
<gene>
    <name evidence="4" type="ORF">MGA_0205</name>
</gene>
<feature type="region of interest" description="Disordered" evidence="2">
    <location>
        <begin position="1615"/>
        <end position="1747"/>
    </location>
</feature>
<feature type="compositionally biased region" description="Acidic residues" evidence="2">
    <location>
        <begin position="1730"/>
        <end position="1747"/>
    </location>
</feature>
<dbReference type="NCBIfam" id="TIGR03834">
    <property type="entry name" value="EAGR_box"/>
    <property type="match status" value="8"/>
</dbReference>
<dbReference type="InterPro" id="IPR038145">
    <property type="entry name" value="EAGR_sf"/>
</dbReference>